<comment type="similarity">
    <text evidence="2">Belongs to the bacterial solute-binding protein 2 family.</text>
</comment>
<dbReference type="CDD" id="cd01536">
    <property type="entry name" value="PBP1_ABC_sugar_binding-like"/>
    <property type="match status" value="1"/>
</dbReference>
<reference evidence="6 7" key="1">
    <citation type="journal article" date="2015" name="Stand. Genomic Sci.">
        <title>Genomic Encyclopedia of Bacterial and Archaeal Type Strains, Phase III: the genomes of soil and plant-associated and newly described type strains.</title>
        <authorList>
            <person name="Whitman W.B."/>
            <person name="Woyke T."/>
            <person name="Klenk H.P."/>
            <person name="Zhou Y."/>
            <person name="Lilburn T.G."/>
            <person name="Beck B.J."/>
            <person name="De Vos P."/>
            <person name="Vandamme P."/>
            <person name="Eisen J.A."/>
            <person name="Garrity G."/>
            <person name="Hugenholtz P."/>
            <person name="Kyrpides N.C."/>
        </authorList>
    </citation>
    <scope>NUCLEOTIDE SEQUENCE [LARGE SCALE GENOMIC DNA]</scope>
    <source>
        <strain evidence="6 7">AC4r</strain>
    </source>
</reference>
<name>A0A4V2FMD4_9MICO</name>
<evidence type="ECO:0000259" key="5">
    <source>
        <dbReference type="Pfam" id="PF13407"/>
    </source>
</evidence>
<dbReference type="RefSeq" id="WP_130284400.1">
    <property type="nucleotide sequence ID" value="NZ_SGXT01000019.1"/>
</dbReference>
<evidence type="ECO:0000256" key="4">
    <source>
        <dbReference type="SAM" id="SignalP"/>
    </source>
</evidence>
<accession>A0A4V2FMD4</accession>
<dbReference type="Pfam" id="PF13407">
    <property type="entry name" value="Peripla_BP_4"/>
    <property type="match status" value="1"/>
</dbReference>
<dbReference type="PANTHER" id="PTHR46847">
    <property type="entry name" value="D-ALLOSE-BINDING PERIPLASMIC PROTEIN-RELATED"/>
    <property type="match status" value="1"/>
</dbReference>
<dbReference type="Gene3D" id="3.40.50.2300">
    <property type="match status" value="2"/>
</dbReference>
<keyword evidence="3 4" id="KW-0732">Signal</keyword>
<keyword evidence="7" id="KW-1185">Reference proteome</keyword>
<comment type="subcellular location">
    <subcellularLocation>
        <location evidence="1">Cell envelope</location>
    </subcellularLocation>
</comment>
<protein>
    <submittedName>
        <fullName evidence="6">Monosaccharide ABC transporter substrate-binding protein (CUT2 family)</fullName>
    </submittedName>
</protein>
<dbReference type="PANTHER" id="PTHR46847:SF1">
    <property type="entry name" value="D-ALLOSE-BINDING PERIPLASMIC PROTEIN-RELATED"/>
    <property type="match status" value="1"/>
</dbReference>
<feature type="chain" id="PRO_5038743106" evidence="4">
    <location>
        <begin position="30"/>
        <end position="353"/>
    </location>
</feature>
<dbReference type="InterPro" id="IPR025997">
    <property type="entry name" value="SBP_2_dom"/>
</dbReference>
<evidence type="ECO:0000256" key="1">
    <source>
        <dbReference type="ARBA" id="ARBA00004196"/>
    </source>
</evidence>
<dbReference type="InterPro" id="IPR028082">
    <property type="entry name" value="Peripla_BP_I"/>
</dbReference>
<evidence type="ECO:0000256" key="2">
    <source>
        <dbReference type="ARBA" id="ARBA00007639"/>
    </source>
</evidence>
<dbReference type="Proteomes" id="UP000292408">
    <property type="component" value="Unassembled WGS sequence"/>
</dbReference>
<organism evidence="6 7">
    <name type="scientific">Microcella alkaliphila</name>
    <dbReference type="NCBI Taxonomy" id="279828"/>
    <lineage>
        <taxon>Bacteria</taxon>
        <taxon>Bacillati</taxon>
        <taxon>Actinomycetota</taxon>
        <taxon>Actinomycetes</taxon>
        <taxon>Micrococcales</taxon>
        <taxon>Microbacteriaceae</taxon>
        <taxon>Microcella</taxon>
    </lineage>
</organism>
<evidence type="ECO:0000256" key="3">
    <source>
        <dbReference type="ARBA" id="ARBA00022729"/>
    </source>
</evidence>
<feature type="signal peptide" evidence="4">
    <location>
        <begin position="1"/>
        <end position="29"/>
    </location>
</feature>
<dbReference type="AlphaFoldDB" id="A0A4V2FMD4"/>
<dbReference type="GO" id="GO:0030313">
    <property type="term" value="C:cell envelope"/>
    <property type="evidence" value="ECO:0007669"/>
    <property type="project" value="UniProtKB-SubCell"/>
</dbReference>
<evidence type="ECO:0000313" key="6">
    <source>
        <dbReference type="EMBL" id="RZT57389.1"/>
    </source>
</evidence>
<evidence type="ECO:0000313" key="7">
    <source>
        <dbReference type="Proteomes" id="UP000292408"/>
    </source>
</evidence>
<dbReference type="PROSITE" id="PS51257">
    <property type="entry name" value="PROKAR_LIPOPROTEIN"/>
    <property type="match status" value="1"/>
</dbReference>
<dbReference type="OrthoDB" id="9813037at2"/>
<sequence>MRRSPIARRGRLSFVALAAAAALTLGACASDAGETPAPGGDNTAAPAPTEETLQVAFISFAVANTYDEPMLAEIQRVAAENNIEITVFDGNLDPNLQVTLIQDVIASGQYDGLITQPVFGPALVDVVQQALDAGLTVVNVDQILGDDFTTGATQVDGLAANVVFVPSEIGTKFGEQAVAACASANLDPCNVAFLHDVKASAIGVALYDGFTSVIEGTPVQIVAEGETFYNPAAAQGAVADILSANPDIDLIATSDQGLQGAVLAIEAAGRSLSDFLMIGYGGSAWGKERVSEGVVFSNVVQAPATEGRLAMEAMVDALRNGVNRGDIDPFADFPNNGVMTRDTADQFTGEWAG</sequence>
<comment type="caution">
    <text evidence="6">The sequence shown here is derived from an EMBL/GenBank/DDBJ whole genome shotgun (WGS) entry which is preliminary data.</text>
</comment>
<dbReference type="GO" id="GO:0030246">
    <property type="term" value="F:carbohydrate binding"/>
    <property type="evidence" value="ECO:0007669"/>
    <property type="project" value="UniProtKB-ARBA"/>
</dbReference>
<gene>
    <name evidence="6" type="ORF">EV140_2505</name>
</gene>
<feature type="domain" description="Periplasmic binding protein" evidence="5">
    <location>
        <begin position="55"/>
        <end position="319"/>
    </location>
</feature>
<dbReference type="SUPFAM" id="SSF53822">
    <property type="entry name" value="Periplasmic binding protein-like I"/>
    <property type="match status" value="1"/>
</dbReference>
<proteinExistence type="inferred from homology"/>
<dbReference type="EMBL" id="SGXT01000019">
    <property type="protein sequence ID" value="RZT57389.1"/>
    <property type="molecule type" value="Genomic_DNA"/>
</dbReference>